<name>A0ACC9N2B7_9PSED</name>
<proteinExistence type="predicted"/>
<evidence type="ECO:0000313" key="2">
    <source>
        <dbReference type="Proteomes" id="UP000236285"/>
    </source>
</evidence>
<keyword evidence="2" id="KW-1185">Reference proteome</keyword>
<dbReference type="EMBL" id="PISL01000008">
    <property type="protein sequence ID" value="PKF26840.1"/>
    <property type="molecule type" value="Genomic_DNA"/>
</dbReference>
<accession>A0ACC9N2B7</accession>
<dbReference type="Proteomes" id="UP000236285">
    <property type="component" value="Unassembled WGS sequence"/>
</dbReference>
<sequence length="149" mass="16896">MKAEQQFREAFERLKSDTPLILSKGTQVTQNNVAREAGCDTSALRKKRYPALVSEIQSWVENQENFKKPSETQRITKQRKKNRTLSERLAATKITHDIALSMLVEADAKIIELTMENERLKSMIPPQNIIQLGRGKKNCAQESSGPAEL</sequence>
<evidence type="ECO:0000313" key="1">
    <source>
        <dbReference type="EMBL" id="PKF26840.1"/>
    </source>
</evidence>
<gene>
    <name evidence="1" type="ORF">CW309_08590</name>
</gene>
<protein>
    <submittedName>
        <fullName evidence="1">Uncharacterized protein</fullName>
    </submittedName>
</protein>
<comment type="caution">
    <text evidence="1">The sequence shown here is derived from an EMBL/GenBank/DDBJ whole genome shotgun (WGS) entry which is preliminary data.</text>
</comment>
<reference evidence="1" key="1">
    <citation type="submission" date="2017-12" db="EMBL/GenBank/DDBJ databases">
        <title>High quality draft genome sequence of Pseudomonas hunanensis P11 isolated from the high-arsenic soil.</title>
        <authorList>
            <person name="Pan J."/>
        </authorList>
    </citation>
    <scope>NUCLEOTIDE SEQUENCE</scope>
    <source>
        <strain evidence="1">P11</strain>
    </source>
</reference>
<organism evidence="1 2">
    <name type="scientific">Pseudomonas hunanensis</name>
    <dbReference type="NCBI Taxonomy" id="1247546"/>
    <lineage>
        <taxon>Bacteria</taxon>
        <taxon>Pseudomonadati</taxon>
        <taxon>Pseudomonadota</taxon>
        <taxon>Gammaproteobacteria</taxon>
        <taxon>Pseudomonadales</taxon>
        <taxon>Pseudomonadaceae</taxon>
        <taxon>Pseudomonas</taxon>
    </lineage>
</organism>